<dbReference type="EMBL" id="GG745337">
    <property type="protein sequence ID" value="KNE61330.1"/>
    <property type="molecule type" value="Genomic_DNA"/>
</dbReference>
<evidence type="ECO:0000256" key="2">
    <source>
        <dbReference type="SAM" id="Phobius"/>
    </source>
</evidence>
<reference evidence="3 4" key="1">
    <citation type="submission" date="2009-11" db="EMBL/GenBank/DDBJ databases">
        <title>Annotation of Allomyces macrogynus ATCC 38327.</title>
        <authorList>
            <consortium name="The Broad Institute Genome Sequencing Platform"/>
            <person name="Russ C."/>
            <person name="Cuomo C."/>
            <person name="Burger G."/>
            <person name="Gray M.W."/>
            <person name="Holland P.W.H."/>
            <person name="King N."/>
            <person name="Lang F.B.F."/>
            <person name="Roger A.J."/>
            <person name="Ruiz-Trillo I."/>
            <person name="Young S.K."/>
            <person name="Zeng Q."/>
            <person name="Gargeya S."/>
            <person name="Fitzgerald M."/>
            <person name="Haas B."/>
            <person name="Abouelleil A."/>
            <person name="Alvarado L."/>
            <person name="Arachchi H.M."/>
            <person name="Berlin A."/>
            <person name="Chapman S.B."/>
            <person name="Gearin G."/>
            <person name="Goldberg J."/>
            <person name="Griggs A."/>
            <person name="Gujja S."/>
            <person name="Hansen M."/>
            <person name="Heiman D."/>
            <person name="Howarth C."/>
            <person name="Larimer J."/>
            <person name="Lui A."/>
            <person name="MacDonald P.J.P."/>
            <person name="McCowen C."/>
            <person name="Montmayeur A."/>
            <person name="Murphy C."/>
            <person name="Neiman D."/>
            <person name="Pearson M."/>
            <person name="Priest M."/>
            <person name="Roberts A."/>
            <person name="Saif S."/>
            <person name="Shea T."/>
            <person name="Sisk P."/>
            <person name="Stolte C."/>
            <person name="Sykes S."/>
            <person name="Wortman J."/>
            <person name="Nusbaum C."/>
            <person name="Birren B."/>
        </authorList>
    </citation>
    <scope>NUCLEOTIDE SEQUENCE [LARGE SCALE GENOMIC DNA]</scope>
    <source>
        <strain evidence="3 4">ATCC 38327</strain>
    </source>
</reference>
<feature type="region of interest" description="Disordered" evidence="1">
    <location>
        <begin position="1"/>
        <end position="83"/>
    </location>
</feature>
<protein>
    <submittedName>
        <fullName evidence="3">Uncharacterized protein</fullName>
    </submittedName>
</protein>
<feature type="transmembrane region" description="Helical" evidence="2">
    <location>
        <begin position="90"/>
        <end position="110"/>
    </location>
</feature>
<organism evidence="3 4">
    <name type="scientific">Allomyces macrogynus (strain ATCC 38327)</name>
    <name type="common">Allomyces javanicus var. macrogynus</name>
    <dbReference type="NCBI Taxonomy" id="578462"/>
    <lineage>
        <taxon>Eukaryota</taxon>
        <taxon>Fungi</taxon>
        <taxon>Fungi incertae sedis</taxon>
        <taxon>Blastocladiomycota</taxon>
        <taxon>Blastocladiomycetes</taxon>
        <taxon>Blastocladiales</taxon>
        <taxon>Blastocladiaceae</taxon>
        <taxon>Allomyces</taxon>
    </lineage>
</organism>
<keyword evidence="2" id="KW-0472">Membrane</keyword>
<keyword evidence="2" id="KW-1133">Transmembrane helix</keyword>
<feature type="compositionally biased region" description="Low complexity" evidence="1">
    <location>
        <begin position="44"/>
        <end position="70"/>
    </location>
</feature>
<accession>A0A0L0SG23</accession>
<evidence type="ECO:0000256" key="1">
    <source>
        <dbReference type="SAM" id="MobiDB-lite"/>
    </source>
</evidence>
<evidence type="ECO:0000313" key="4">
    <source>
        <dbReference type="Proteomes" id="UP000054350"/>
    </source>
</evidence>
<dbReference type="AlphaFoldDB" id="A0A0L0SG23"/>
<dbReference type="Proteomes" id="UP000054350">
    <property type="component" value="Unassembled WGS sequence"/>
</dbReference>
<name>A0A0L0SG23_ALLM3</name>
<gene>
    <name evidence="3" type="ORF">AMAG_07068</name>
</gene>
<keyword evidence="4" id="KW-1185">Reference proteome</keyword>
<feature type="compositionally biased region" description="Low complexity" evidence="1">
    <location>
        <begin position="12"/>
        <end position="33"/>
    </location>
</feature>
<keyword evidence="2" id="KW-0812">Transmembrane</keyword>
<reference evidence="4" key="2">
    <citation type="submission" date="2009-11" db="EMBL/GenBank/DDBJ databases">
        <title>The Genome Sequence of Allomyces macrogynus strain ATCC 38327.</title>
        <authorList>
            <consortium name="The Broad Institute Genome Sequencing Platform"/>
            <person name="Russ C."/>
            <person name="Cuomo C."/>
            <person name="Shea T."/>
            <person name="Young S.K."/>
            <person name="Zeng Q."/>
            <person name="Koehrsen M."/>
            <person name="Haas B."/>
            <person name="Borodovsky M."/>
            <person name="Guigo R."/>
            <person name="Alvarado L."/>
            <person name="Berlin A."/>
            <person name="Borenstein D."/>
            <person name="Chen Z."/>
            <person name="Engels R."/>
            <person name="Freedman E."/>
            <person name="Gellesch M."/>
            <person name="Goldberg J."/>
            <person name="Griggs A."/>
            <person name="Gujja S."/>
            <person name="Heiman D."/>
            <person name="Hepburn T."/>
            <person name="Howarth C."/>
            <person name="Jen D."/>
            <person name="Larson L."/>
            <person name="Lewis B."/>
            <person name="Mehta T."/>
            <person name="Park D."/>
            <person name="Pearson M."/>
            <person name="Roberts A."/>
            <person name="Saif S."/>
            <person name="Shenoy N."/>
            <person name="Sisk P."/>
            <person name="Stolte C."/>
            <person name="Sykes S."/>
            <person name="Walk T."/>
            <person name="White J."/>
            <person name="Yandava C."/>
            <person name="Burger G."/>
            <person name="Gray M.W."/>
            <person name="Holland P.W.H."/>
            <person name="King N."/>
            <person name="Lang F.B.F."/>
            <person name="Roger A.J."/>
            <person name="Ruiz-Trillo I."/>
            <person name="Lander E."/>
            <person name="Nusbaum C."/>
        </authorList>
    </citation>
    <scope>NUCLEOTIDE SEQUENCE [LARGE SCALE GENOMIC DNA]</scope>
    <source>
        <strain evidence="4">ATCC 38327</strain>
    </source>
</reference>
<feature type="compositionally biased region" description="Polar residues" evidence="1">
    <location>
        <begin position="74"/>
        <end position="83"/>
    </location>
</feature>
<evidence type="ECO:0000313" key="3">
    <source>
        <dbReference type="EMBL" id="KNE61330.1"/>
    </source>
</evidence>
<dbReference type="VEuPathDB" id="FungiDB:AMAG_07068"/>
<feature type="compositionally biased region" description="Gly residues" evidence="1">
    <location>
        <begin position="34"/>
        <end position="43"/>
    </location>
</feature>
<sequence>MGDLAPPTASFPGPTAVGGSVSSPSSVAGVASGAAGGISGGASGANSAATPSPTPTTTTTQGTPAPADAPMSGRSGNDAQEGSSGVNTPVYIGIGVGIGVVLGAAVLFILNRRRRRSAAAQLTASQPEPPRAMAAGTTSSHVPLDYSAAAAPAVAAPVLAASPPAPVSAAPPLLKPATPAAAPALTQALAASPAPVQFTVAPVAVQMSPHAKLFPLATMAGLKVAIADGKRAAAAPTPAPGEPFAPTTSVAAANLLADDSLQDIADAWLSAFSHFERAASMQVPPPGRSTMDRDPSAVTAFRSRRAQAMAEATDRLLVRLADGSPMTDGDSEAVVAKLLARLVAIKPKAALVVPTGDVFDDATMRVYLAEESSSTAGGSGGERRVTKCVFPGVVDAATGRALVKIQVVVQEE</sequence>
<proteinExistence type="predicted"/>